<reference evidence="1" key="1">
    <citation type="submission" date="2014-11" db="EMBL/GenBank/DDBJ databases">
        <authorList>
            <person name="Otto D Thomas"/>
            <person name="Naeem Raeece"/>
        </authorList>
    </citation>
    <scope>NUCLEOTIDE SEQUENCE</scope>
</reference>
<dbReference type="AlphaFoldDB" id="A0A0G4H0J7"/>
<dbReference type="VEuPathDB" id="CryptoDB:Cvel_5489"/>
<sequence length="78" mass="8357">MEKGRERKEATARVSGGMFKVVSSGSEVDPNEVERCSAVLYWQNSLDGLPGGAVKGLTARDEIPGRLLVPLDPWASKG</sequence>
<dbReference type="EMBL" id="CDMZ01001743">
    <property type="protein sequence ID" value="CEM36934.1"/>
    <property type="molecule type" value="Genomic_DNA"/>
</dbReference>
<gene>
    <name evidence="1" type="ORF">Cvel_5489</name>
</gene>
<name>A0A0G4H0J7_9ALVE</name>
<accession>A0A0G4H0J7</accession>
<organism evidence="1">
    <name type="scientific">Chromera velia CCMP2878</name>
    <dbReference type="NCBI Taxonomy" id="1169474"/>
    <lineage>
        <taxon>Eukaryota</taxon>
        <taxon>Sar</taxon>
        <taxon>Alveolata</taxon>
        <taxon>Colpodellida</taxon>
        <taxon>Chromeraceae</taxon>
        <taxon>Chromera</taxon>
    </lineage>
</organism>
<protein>
    <submittedName>
        <fullName evidence="1">Uncharacterized protein</fullName>
    </submittedName>
</protein>
<proteinExistence type="predicted"/>
<evidence type="ECO:0000313" key="1">
    <source>
        <dbReference type="EMBL" id="CEM36934.1"/>
    </source>
</evidence>